<proteinExistence type="predicted"/>
<keyword evidence="3" id="KW-1185">Reference proteome</keyword>
<feature type="domain" description="CRIM" evidence="1">
    <location>
        <begin position="113"/>
        <end position="237"/>
    </location>
</feature>
<organism evidence="2 3">
    <name type="scientific">Mycena metata</name>
    <dbReference type="NCBI Taxonomy" id="1033252"/>
    <lineage>
        <taxon>Eukaryota</taxon>
        <taxon>Fungi</taxon>
        <taxon>Dikarya</taxon>
        <taxon>Basidiomycota</taxon>
        <taxon>Agaricomycotina</taxon>
        <taxon>Agaricomycetes</taxon>
        <taxon>Agaricomycetidae</taxon>
        <taxon>Agaricales</taxon>
        <taxon>Marasmiineae</taxon>
        <taxon>Mycenaceae</taxon>
        <taxon>Mycena</taxon>
    </lineage>
</organism>
<dbReference type="Proteomes" id="UP001215598">
    <property type="component" value="Unassembled WGS sequence"/>
</dbReference>
<accession>A0AAD7MR95</accession>
<evidence type="ECO:0000313" key="2">
    <source>
        <dbReference type="EMBL" id="KAJ7727385.1"/>
    </source>
</evidence>
<dbReference type="Pfam" id="PF16978">
    <property type="entry name" value="CRIM"/>
    <property type="match status" value="1"/>
</dbReference>
<evidence type="ECO:0000313" key="3">
    <source>
        <dbReference type="Proteomes" id="UP001215598"/>
    </source>
</evidence>
<reference evidence="2" key="1">
    <citation type="submission" date="2023-03" db="EMBL/GenBank/DDBJ databases">
        <title>Massive genome expansion in bonnet fungi (Mycena s.s.) driven by repeated elements and novel gene families across ecological guilds.</title>
        <authorList>
            <consortium name="Lawrence Berkeley National Laboratory"/>
            <person name="Harder C.B."/>
            <person name="Miyauchi S."/>
            <person name="Viragh M."/>
            <person name="Kuo A."/>
            <person name="Thoen E."/>
            <person name="Andreopoulos B."/>
            <person name="Lu D."/>
            <person name="Skrede I."/>
            <person name="Drula E."/>
            <person name="Henrissat B."/>
            <person name="Morin E."/>
            <person name="Kohler A."/>
            <person name="Barry K."/>
            <person name="LaButti K."/>
            <person name="Morin E."/>
            <person name="Salamov A."/>
            <person name="Lipzen A."/>
            <person name="Mereny Z."/>
            <person name="Hegedus B."/>
            <person name="Baldrian P."/>
            <person name="Stursova M."/>
            <person name="Weitz H."/>
            <person name="Taylor A."/>
            <person name="Grigoriev I.V."/>
            <person name="Nagy L.G."/>
            <person name="Martin F."/>
            <person name="Kauserud H."/>
        </authorList>
    </citation>
    <scope>NUCLEOTIDE SEQUENCE</scope>
    <source>
        <strain evidence="2">CBHHK182m</strain>
    </source>
</reference>
<sequence length="289" mass="31920">MHTWDSQDWQVIDHSMPSDSGLEGWSISASTLADEFSSTPFSAPRRRSASYRHSTPTFSFDVPEDPLHAAIGLESVLEHPPGRREDTASDGVVAHSLLDFSRRQVSSIRPHSSALSAMVTSHLPNPFSSVAPLAGGPTKIKVYFPRATQPSGQLLELALPANAKVEDAIALGLWTYWGKHWLPRLDASNARDTSIDSWIMLVPGKDGVVNKRIAQSKIASFQFENFAIVRSPRNSSEMHQVQKQISRFKLSTPPPATSSNNRHLRHRSVPIFKSQPRTPDVAFSLSKLP</sequence>
<dbReference type="InterPro" id="IPR031567">
    <property type="entry name" value="CRIM_dom"/>
</dbReference>
<comment type="caution">
    <text evidence="2">The sequence shown here is derived from an EMBL/GenBank/DDBJ whole genome shotgun (WGS) entry which is preliminary data.</text>
</comment>
<protein>
    <recommendedName>
        <fullName evidence="1">CRIM domain-containing protein</fullName>
    </recommendedName>
</protein>
<dbReference type="EMBL" id="JARKIB010000180">
    <property type="protein sequence ID" value="KAJ7727385.1"/>
    <property type="molecule type" value="Genomic_DNA"/>
</dbReference>
<evidence type="ECO:0000259" key="1">
    <source>
        <dbReference type="Pfam" id="PF16978"/>
    </source>
</evidence>
<name>A0AAD7MR95_9AGAR</name>
<gene>
    <name evidence="2" type="ORF">B0H16DRAFT_258020</name>
</gene>
<dbReference type="AlphaFoldDB" id="A0AAD7MR95"/>